<sequence>MHKRLLPLLALLATPLTATALMAEVPHVATDIPPVHSLVSQVMGDLGTPALIVRPGASPHDYALRPSEAAALERADLVVWIGHGLTPWLETPLQRLAATAHVIELMDTPGTRTLPYRETVVFSPDDHAEDHADDHDDHADEHMDEHADDDDHADDDHAHGHSGIDPHGWLDPENGRFWLSLIAQALSEADPENAATYAANAESARARLDATIAQIDITLAPVSTKPFVVFHDAFQYFEKRFHMTAAGAISLSDAAAPSPARIAAIRQAVQDHGVTCVFSEPQFNPGLVATVFDGTGAHTAVIDPLGTGLPLGPDLYTDLLTGLARTMADCL</sequence>
<feature type="compositionally biased region" description="Basic and acidic residues" evidence="12">
    <location>
        <begin position="126"/>
        <end position="145"/>
    </location>
</feature>
<dbReference type="GO" id="GO:0046872">
    <property type="term" value="F:metal ion binding"/>
    <property type="evidence" value="ECO:0007669"/>
    <property type="project" value="UniProtKB-KW"/>
</dbReference>
<dbReference type="GO" id="GO:0006829">
    <property type="term" value="P:zinc ion transport"/>
    <property type="evidence" value="ECO:0007669"/>
    <property type="project" value="UniProtKB-KW"/>
</dbReference>
<keyword evidence="5" id="KW-0479">Metal-binding</keyword>
<dbReference type="EMBL" id="FOEP01000004">
    <property type="protein sequence ID" value="SEQ09268.1"/>
    <property type="molecule type" value="Genomic_DNA"/>
</dbReference>
<evidence type="ECO:0000256" key="3">
    <source>
        <dbReference type="ARBA" id="ARBA00015915"/>
    </source>
</evidence>
<evidence type="ECO:0000256" key="12">
    <source>
        <dbReference type="SAM" id="MobiDB-lite"/>
    </source>
</evidence>
<dbReference type="InterPro" id="IPR050492">
    <property type="entry name" value="Bact_metal-bind_prot9"/>
</dbReference>
<dbReference type="GO" id="GO:0042597">
    <property type="term" value="C:periplasmic space"/>
    <property type="evidence" value="ECO:0007669"/>
    <property type="project" value="UniProtKB-SubCell"/>
</dbReference>
<gene>
    <name evidence="14" type="ORF">SAMN04488092_10435</name>
</gene>
<evidence type="ECO:0000256" key="8">
    <source>
        <dbReference type="ARBA" id="ARBA00022833"/>
    </source>
</evidence>
<evidence type="ECO:0000256" key="11">
    <source>
        <dbReference type="ARBA" id="ARBA00023157"/>
    </source>
</evidence>
<reference evidence="14 15" key="1">
    <citation type="submission" date="2016-10" db="EMBL/GenBank/DDBJ databases">
        <authorList>
            <person name="de Groot N.N."/>
        </authorList>
    </citation>
    <scope>NUCLEOTIDE SEQUENCE [LARGE SCALE GENOMIC DNA]</scope>
    <source>
        <strain evidence="14 15">DSM 22007</strain>
    </source>
</reference>
<dbReference type="OrthoDB" id="7346865at2"/>
<dbReference type="PANTHER" id="PTHR42953">
    <property type="entry name" value="HIGH-AFFINITY ZINC UPTAKE SYSTEM PROTEIN ZNUA-RELATED"/>
    <property type="match status" value="1"/>
</dbReference>
<comment type="subcellular location">
    <subcellularLocation>
        <location evidence="1">Periplasm</location>
    </subcellularLocation>
</comment>
<evidence type="ECO:0000256" key="7">
    <source>
        <dbReference type="ARBA" id="ARBA00022764"/>
    </source>
</evidence>
<evidence type="ECO:0000256" key="1">
    <source>
        <dbReference type="ARBA" id="ARBA00004418"/>
    </source>
</evidence>
<evidence type="ECO:0000313" key="14">
    <source>
        <dbReference type="EMBL" id="SEQ09268.1"/>
    </source>
</evidence>
<keyword evidence="10" id="KW-0406">Ion transport</keyword>
<proteinExistence type="inferred from homology"/>
<evidence type="ECO:0000256" key="9">
    <source>
        <dbReference type="ARBA" id="ARBA00022906"/>
    </source>
</evidence>
<keyword evidence="4" id="KW-0813">Transport</keyword>
<organism evidence="14 15">
    <name type="scientific">Thalassovita taeanensis</name>
    <dbReference type="NCBI Taxonomy" id="657014"/>
    <lineage>
        <taxon>Bacteria</taxon>
        <taxon>Pseudomonadati</taxon>
        <taxon>Pseudomonadota</taxon>
        <taxon>Alphaproteobacteria</taxon>
        <taxon>Rhodobacterales</taxon>
        <taxon>Roseobacteraceae</taxon>
        <taxon>Thalassovita</taxon>
    </lineage>
</organism>
<evidence type="ECO:0000256" key="6">
    <source>
        <dbReference type="ARBA" id="ARBA00022729"/>
    </source>
</evidence>
<dbReference type="InterPro" id="IPR035520">
    <property type="entry name" value="ZnuA"/>
</dbReference>
<keyword evidence="8" id="KW-0862">Zinc</keyword>
<dbReference type="InterPro" id="IPR006127">
    <property type="entry name" value="ZnuA-like"/>
</dbReference>
<evidence type="ECO:0000313" key="15">
    <source>
        <dbReference type="Proteomes" id="UP000198634"/>
    </source>
</evidence>
<dbReference type="RefSeq" id="WP_090269141.1">
    <property type="nucleotide sequence ID" value="NZ_FOEP01000004.1"/>
</dbReference>
<evidence type="ECO:0000256" key="10">
    <source>
        <dbReference type="ARBA" id="ARBA00023065"/>
    </source>
</evidence>
<dbReference type="Pfam" id="PF01297">
    <property type="entry name" value="ZnuA"/>
    <property type="match status" value="1"/>
</dbReference>
<keyword evidence="6 13" id="KW-0732">Signal</keyword>
<evidence type="ECO:0000256" key="4">
    <source>
        <dbReference type="ARBA" id="ARBA00022448"/>
    </source>
</evidence>
<dbReference type="Gene3D" id="3.40.50.1980">
    <property type="entry name" value="Nitrogenase molybdenum iron protein domain"/>
    <property type="match status" value="2"/>
</dbReference>
<name>A0A1H9D920_9RHOB</name>
<evidence type="ECO:0000256" key="2">
    <source>
        <dbReference type="ARBA" id="ARBA00011028"/>
    </source>
</evidence>
<dbReference type="PANTHER" id="PTHR42953:SF3">
    <property type="entry name" value="HIGH-AFFINITY ZINC UPTAKE SYSTEM PROTEIN ZNUA"/>
    <property type="match status" value="1"/>
</dbReference>
<protein>
    <recommendedName>
        <fullName evidence="3">High-affinity zinc uptake system protein ZnuA</fullName>
    </recommendedName>
</protein>
<feature type="region of interest" description="Disordered" evidence="12">
    <location>
        <begin position="126"/>
        <end position="166"/>
    </location>
</feature>
<feature type="compositionally biased region" description="Basic and acidic residues" evidence="12">
    <location>
        <begin position="154"/>
        <end position="166"/>
    </location>
</feature>
<feature type="signal peptide" evidence="13">
    <location>
        <begin position="1"/>
        <end position="20"/>
    </location>
</feature>
<evidence type="ECO:0000256" key="13">
    <source>
        <dbReference type="SAM" id="SignalP"/>
    </source>
</evidence>
<evidence type="ECO:0000256" key="5">
    <source>
        <dbReference type="ARBA" id="ARBA00022723"/>
    </source>
</evidence>
<dbReference type="CDD" id="cd01019">
    <property type="entry name" value="ZnuA"/>
    <property type="match status" value="1"/>
</dbReference>
<keyword evidence="9" id="KW-0864">Zinc transport</keyword>
<dbReference type="AlphaFoldDB" id="A0A1H9D920"/>
<dbReference type="Proteomes" id="UP000198634">
    <property type="component" value="Unassembled WGS sequence"/>
</dbReference>
<dbReference type="SUPFAM" id="SSF53807">
    <property type="entry name" value="Helical backbone' metal receptor"/>
    <property type="match status" value="1"/>
</dbReference>
<keyword evidence="7" id="KW-0574">Periplasm</keyword>
<keyword evidence="11" id="KW-1015">Disulfide bond</keyword>
<comment type="similarity">
    <text evidence="2">Belongs to the bacterial solute-binding protein 9 family.</text>
</comment>
<feature type="chain" id="PRO_5009300813" description="High-affinity zinc uptake system protein ZnuA" evidence="13">
    <location>
        <begin position="21"/>
        <end position="331"/>
    </location>
</feature>
<keyword evidence="15" id="KW-1185">Reference proteome</keyword>
<dbReference type="STRING" id="657014.SAMN04488092_10435"/>
<accession>A0A1H9D920</accession>